<comment type="caution">
    <text evidence="2">The sequence shown here is derived from an EMBL/GenBank/DDBJ whole genome shotgun (WGS) entry which is preliminary data.</text>
</comment>
<feature type="compositionally biased region" description="Acidic residues" evidence="1">
    <location>
        <begin position="203"/>
        <end position="214"/>
    </location>
</feature>
<name>A0ABT6TGE1_9BACL</name>
<evidence type="ECO:0000313" key="3">
    <source>
        <dbReference type="Proteomes" id="UP001161691"/>
    </source>
</evidence>
<sequence length="607" mass="68031">MTFDRLSKTSRLTPTQPDAHARRFRDAHAGLKTAGHLLQLQRAVGNRQLLGMLQSGQSAAAASPRLRSAALPVVQGKFVTETGGEDKSEEERIEKMLLTFIEWKREDTDMMALFEPLLKDFQDHRISDDPVKLSDWRARNSGSLTVAEEMLRMRSAGTSSEGMEIEDEAKDKPQKRKLGESEGESEKKKRKLEKEPKTKYSSDVEESSDDEASELDAKRKIRILMKVTKSNIGILRSSSLRTKKDEHRFDEPLHRKIYAADRSRKNPKIADLTTQDYFFIGEQRLRMGEGRGHFTQAGGNAKKRTKTIKEPPAEYDKMIEAMLKMGKDPSAAALFKLATGKELDSKDSFEDRELAAIMLYALNHNVSKLHSVRSNLTEHLQKFVSIVGISELTRSFEAGGDKDGTSEKKEEEGAASYSAETLVKMMLRLVMDGKVASLQTVFFEGKGGMDSLFLGAPSAEHSGNQLGGATVLRDPLAYEENLERQMSKTPHNKKAFKSLLNSVSSGSSPELKAMDDKEKERLKKDKQTQQTSTVQKLVQTIIDTELPERNHQLNDFLNGANSTLGKFNKRLNQLAKTYADNADALAKIEEGRKAIADKRKEAQNKKY</sequence>
<protein>
    <submittedName>
        <fullName evidence="2">Uncharacterized protein</fullName>
    </submittedName>
</protein>
<reference evidence="2" key="1">
    <citation type="submission" date="2023-04" db="EMBL/GenBank/DDBJ databases">
        <title>Comparative genomic analysis of Cohnella hashimotonis sp. nov., isolated from the International Space Station.</title>
        <authorList>
            <person name="Venkateswaran K."/>
            <person name="Simpson A."/>
        </authorList>
    </citation>
    <scope>NUCLEOTIDE SEQUENCE</scope>
    <source>
        <strain evidence="2">F6_2S_P_1</strain>
    </source>
</reference>
<organism evidence="2 3">
    <name type="scientific">Cohnella hashimotonis</name>
    <dbReference type="NCBI Taxonomy" id="2826895"/>
    <lineage>
        <taxon>Bacteria</taxon>
        <taxon>Bacillati</taxon>
        <taxon>Bacillota</taxon>
        <taxon>Bacilli</taxon>
        <taxon>Bacillales</taxon>
        <taxon>Paenibacillaceae</taxon>
        <taxon>Cohnella</taxon>
    </lineage>
</organism>
<keyword evidence="3" id="KW-1185">Reference proteome</keyword>
<gene>
    <name evidence="2" type="ORF">KB449_13100</name>
</gene>
<feature type="region of interest" description="Disordered" evidence="1">
    <location>
        <begin position="1"/>
        <end position="21"/>
    </location>
</feature>
<dbReference type="EMBL" id="JAGRPV010000001">
    <property type="protein sequence ID" value="MDI4645906.1"/>
    <property type="molecule type" value="Genomic_DNA"/>
</dbReference>
<feature type="region of interest" description="Disordered" evidence="1">
    <location>
        <begin position="154"/>
        <end position="214"/>
    </location>
</feature>
<accession>A0ABT6TGE1</accession>
<dbReference type="Proteomes" id="UP001161691">
    <property type="component" value="Unassembled WGS sequence"/>
</dbReference>
<feature type="compositionally biased region" description="Low complexity" evidence="1">
    <location>
        <begin position="500"/>
        <end position="511"/>
    </location>
</feature>
<dbReference type="RefSeq" id="WP_282908805.1">
    <property type="nucleotide sequence ID" value="NZ_JAGRPV010000001.1"/>
</dbReference>
<feature type="compositionally biased region" description="Basic and acidic residues" evidence="1">
    <location>
        <begin position="169"/>
        <end position="202"/>
    </location>
</feature>
<evidence type="ECO:0000313" key="2">
    <source>
        <dbReference type="EMBL" id="MDI4645906.1"/>
    </source>
</evidence>
<evidence type="ECO:0000256" key="1">
    <source>
        <dbReference type="SAM" id="MobiDB-lite"/>
    </source>
</evidence>
<proteinExistence type="predicted"/>
<feature type="compositionally biased region" description="Basic and acidic residues" evidence="1">
    <location>
        <begin position="512"/>
        <end position="527"/>
    </location>
</feature>
<feature type="region of interest" description="Disordered" evidence="1">
    <location>
        <begin position="500"/>
        <end position="531"/>
    </location>
</feature>